<dbReference type="Gene3D" id="1.25.40.10">
    <property type="entry name" value="Tetratricopeptide repeat domain"/>
    <property type="match status" value="1"/>
</dbReference>
<sequence>MSKNKKYTVKLVNKGQINSNLYYSPYARDWWIPDLKTANNSVLNLPFRLYMSVITVINNQEFFLSIINNPLNPLQPGFLCSVGEKFSDVQNTPSTAVNLLYQELFGSQTEHLGLAVLGFYNEKIILEILADISVFPLFIKFDKFTIVVSKIGYSSREDLLYAGPGYTSSLLTCHGSETYLILQQVLDDHCSLRVYKSRNEVHQYVGETPTVVWEKYGMHKNKDYLAFFELKDPALLTNKEDMTSDLNRLGYNRQGPEKFRNEMNEHSRRDKSLSKGPRIPESKRENDTSALQQIFDLHVKRRKIPMPNEDWHILFTKWIAQQSRIVQLPHVLHSVYPPGYSFQHRELAAWRSMFLACGCTDIMPYSKEESDVEFWTCAVDPRADRQTLKNLYHWDLIQIPYFSENKLPFFGQKVTSKTISKARKHFRLYGAGAPPIEMPKKTIKLMPEFKERQFEIFFSDKENVTMSSYKTDPKTNLPILYLYDNKTSLWKKFQQTFPNGIKKTSFMGRIADCKNLKYQSNLGGLCGICNDYGFESFENLIEITRSTFTDKIEMNEILSQIEQLRRHFKRDFEQELIITLDGKISHDPCIDHCLTYAFGKCTALHFSRCSKCERFYKFFDQLENRVVNEYIAQLHEIQERLKHYLGHQVRKTYLNAQFKAMLSQLKPEGTLIVANYKMRVFPKSACKTKKDFFGKRGWTLHTILVFTKIENQDMLDVQAYDHWSTDTKQDAWFTTSSFEAVFDSMKQKPKWITVISDNGAHYHNSELMTIIAHWNTWYSIKVKRWLFLEPGEAKTTIDSHHANVIIKRYVRVGFDLTEGVDIVEAAKGLSGTLLAEIKINRDDRKFNASLIRPKPIVSAHTEPISDWTMPIPTIKVPSNNIMSEDIEMENFNDDKDYDPSSGMEIEDRNYFLENNVETGEQDAFIRENSDGIEVEMNKQNSFAHYQKSDWMETEAEMNEHRAFINFQKSAETGESSRIGVKMNKQNAFICHQKSARMENSNRIGVKINEQNTFFYYQKSVETDNTSERNIEEAFQLSKGWASSTNAKFRKKGGGKRIKPKVVNFLKQFFLNGNLNPKDKMTAKEMQEELLKFVDSGEIEKDHMPKVTTIQNWIGRYSREFNQQGTAIALETFKAASSPNEEN</sequence>
<keyword evidence="3" id="KW-1185">Reference proteome</keyword>
<proteinExistence type="predicted"/>
<evidence type="ECO:0000313" key="2">
    <source>
        <dbReference type="EMBL" id="RIB18412.1"/>
    </source>
</evidence>
<dbReference type="AlphaFoldDB" id="A0A397V8M1"/>
<gene>
    <name evidence="2" type="ORF">C2G38_2184637</name>
</gene>
<dbReference type="InterPro" id="IPR011990">
    <property type="entry name" value="TPR-like_helical_dom_sf"/>
</dbReference>
<name>A0A397V8M1_9GLOM</name>
<accession>A0A397V8M1</accession>
<protein>
    <submittedName>
        <fullName evidence="2">Uncharacterized protein</fullName>
    </submittedName>
</protein>
<dbReference type="OrthoDB" id="2380288at2759"/>
<organism evidence="2 3">
    <name type="scientific">Gigaspora rosea</name>
    <dbReference type="NCBI Taxonomy" id="44941"/>
    <lineage>
        <taxon>Eukaryota</taxon>
        <taxon>Fungi</taxon>
        <taxon>Fungi incertae sedis</taxon>
        <taxon>Mucoromycota</taxon>
        <taxon>Glomeromycotina</taxon>
        <taxon>Glomeromycetes</taxon>
        <taxon>Diversisporales</taxon>
        <taxon>Gigasporaceae</taxon>
        <taxon>Gigaspora</taxon>
    </lineage>
</organism>
<dbReference type="Proteomes" id="UP000266673">
    <property type="component" value="Unassembled WGS sequence"/>
</dbReference>
<comment type="caution">
    <text evidence="2">The sequence shown here is derived from an EMBL/GenBank/DDBJ whole genome shotgun (WGS) entry which is preliminary data.</text>
</comment>
<feature type="compositionally biased region" description="Basic and acidic residues" evidence="1">
    <location>
        <begin position="255"/>
        <end position="287"/>
    </location>
</feature>
<evidence type="ECO:0000256" key="1">
    <source>
        <dbReference type="SAM" id="MobiDB-lite"/>
    </source>
</evidence>
<evidence type="ECO:0000313" key="3">
    <source>
        <dbReference type="Proteomes" id="UP000266673"/>
    </source>
</evidence>
<dbReference type="EMBL" id="QKWP01000540">
    <property type="protein sequence ID" value="RIB18412.1"/>
    <property type="molecule type" value="Genomic_DNA"/>
</dbReference>
<feature type="region of interest" description="Disordered" evidence="1">
    <location>
        <begin position="247"/>
        <end position="287"/>
    </location>
</feature>
<reference evidence="2 3" key="1">
    <citation type="submission" date="2018-06" db="EMBL/GenBank/DDBJ databases">
        <title>Comparative genomics reveals the genomic features of Rhizophagus irregularis, R. cerebriforme, R. diaphanum and Gigaspora rosea, and their symbiotic lifestyle signature.</title>
        <authorList>
            <person name="Morin E."/>
            <person name="San Clemente H."/>
            <person name="Chen E.C.H."/>
            <person name="De La Providencia I."/>
            <person name="Hainaut M."/>
            <person name="Kuo A."/>
            <person name="Kohler A."/>
            <person name="Murat C."/>
            <person name="Tang N."/>
            <person name="Roy S."/>
            <person name="Loubradou J."/>
            <person name="Henrissat B."/>
            <person name="Grigoriev I.V."/>
            <person name="Corradi N."/>
            <person name="Roux C."/>
            <person name="Martin F.M."/>
        </authorList>
    </citation>
    <scope>NUCLEOTIDE SEQUENCE [LARGE SCALE GENOMIC DNA]</scope>
    <source>
        <strain evidence="2 3">DAOM 194757</strain>
    </source>
</reference>